<gene>
    <name evidence="1" type="ORF">POCTA_138.1.T0180167</name>
</gene>
<accession>A0A8S1T411</accession>
<dbReference type="Proteomes" id="UP000683925">
    <property type="component" value="Unassembled WGS sequence"/>
</dbReference>
<dbReference type="EMBL" id="CAJJDP010000018">
    <property type="protein sequence ID" value="CAD8146177.1"/>
    <property type="molecule type" value="Genomic_DNA"/>
</dbReference>
<dbReference type="AlphaFoldDB" id="A0A8S1T411"/>
<organism evidence="1 2">
    <name type="scientific">Paramecium octaurelia</name>
    <dbReference type="NCBI Taxonomy" id="43137"/>
    <lineage>
        <taxon>Eukaryota</taxon>
        <taxon>Sar</taxon>
        <taxon>Alveolata</taxon>
        <taxon>Ciliophora</taxon>
        <taxon>Intramacronucleata</taxon>
        <taxon>Oligohymenophorea</taxon>
        <taxon>Peniculida</taxon>
        <taxon>Parameciidae</taxon>
        <taxon>Paramecium</taxon>
    </lineage>
</organism>
<proteinExistence type="predicted"/>
<protein>
    <submittedName>
        <fullName evidence="1">Uncharacterized protein</fullName>
    </submittedName>
</protein>
<name>A0A8S1T411_PAROT</name>
<evidence type="ECO:0000313" key="2">
    <source>
        <dbReference type="Proteomes" id="UP000683925"/>
    </source>
</evidence>
<comment type="caution">
    <text evidence="1">The sequence shown here is derived from an EMBL/GenBank/DDBJ whole genome shotgun (WGS) entry which is preliminary data.</text>
</comment>
<reference evidence="1" key="1">
    <citation type="submission" date="2021-01" db="EMBL/GenBank/DDBJ databases">
        <authorList>
            <consortium name="Genoscope - CEA"/>
            <person name="William W."/>
        </authorList>
    </citation>
    <scope>NUCLEOTIDE SEQUENCE</scope>
</reference>
<evidence type="ECO:0000313" key="1">
    <source>
        <dbReference type="EMBL" id="CAD8146177.1"/>
    </source>
</evidence>
<sequence length="46" mass="5600">MKEVLLTKDFIGFLIAYLNQDKYLILFRFLRLAFHKSCKQWQKSFG</sequence>
<keyword evidence="2" id="KW-1185">Reference proteome</keyword>